<dbReference type="VEuPathDB" id="FungiDB:Z517_09559"/>
<dbReference type="SUPFAM" id="SSF53474">
    <property type="entry name" value="alpha/beta-Hydrolases"/>
    <property type="match status" value="1"/>
</dbReference>
<accession>A0A0D2G8U5</accession>
<dbReference type="InterPro" id="IPR029058">
    <property type="entry name" value="AB_hydrolase_fold"/>
</dbReference>
<dbReference type="InterPro" id="IPR010520">
    <property type="entry name" value="FrsA-like"/>
</dbReference>
<keyword evidence="3" id="KW-1185">Reference proteome</keyword>
<keyword evidence="1" id="KW-0378">Hydrolase</keyword>
<dbReference type="GeneID" id="25309049"/>
<dbReference type="EMBL" id="KN846974">
    <property type="protein sequence ID" value="KIW77113.1"/>
    <property type="molecule type" value="Genomic_DNA"/>
</dbReference>
<gene>
    <name evidence="2" type="ORF">Z517_09559</name>
</gene>
<evidence type="ECO:0000313" key="2">
    <source>
        <dbReference type="EMBL" id="KIW77113.1"/>
    </source>
</evidence>
<organism evidence="2 3">
    <name type="scientific">Fonsecaea pedrosoi CBS 271.37</name>
    <dbReference type="NCBI Taxonomy" id="1442368"/>
    <lineage>
        <taxon>Eukaryota</taxon>
        <taxon>Fungi</taxon>
        <taxon>Dikarya</taxon>
        <taxon>Ascomycota</taxon>
        <taxon>Pezizomycotina</taxon>
        <taxon>Eurotiomycetes</taxon>
        <taxon>Chaetothyriomycetidae</taxon>
        <taxon>Chaetothyriales</taxon>
        <taxon>Herpotrichiellaceae</taxon>
        <taxon>Fonsecaea</taxon>
    </lineage>
</organism>
<evidence type="ECO:0000256" key="1">
    <source>
        <dbReference type="ARBA" id="ARBA00022801"/>
    </source>
</evidence>
<protein>
    <recommendedName>
        <fullName evidence="4">AB hydrolase-1 domain-containing protein</fullName>
    </recommendedName>
</protein>
<dbReference type="Proteomes" id="UP000053029">
    <property type="component" value="Unassembled WGS sequence"/>
</dbReference>
<proteinExistence type="predicted"/>
<dbReference type="OrthoDB" id="249703at2759"/>
<sequence>MVQLSADPTFQYQILRALGLASYGAADVGEVLATADQIAPGDFESFYAAFHRRAERVAAQAARMSNPVSLRDALFRAATYYRMADLYIHGDWDDPRIPAVWDRQTDCFDRAMSLLPIPGERRTISSPAGGFQIPTIFFRADADSADKRPTVIMCSGLDGSMEEMYHVHGVAALQRGYNVVCFEGPGQVFTRRSQGLGFILEWEQVVSPVLDHLETLPGVDTAKVALLGYSLCGLLCARAAAFEPRLAALFCVDGMFDMARTPIFPVASAMAHQKLAPAVNVDANADPTATATAAMQAIQATMRDPNVPTTLRWALSHCRWAFNVRSPLQLLEILRRFTVADVVDRIRCPVLVCDAVEDHFAKGQAKMVADALGDRATHVEFTREDAAEQHCHLGAARFANHVIYDWFEAVVVKK</sequence>
<evidence type="ECO:0008006" key="4">
    <source>
        <dbReference type="Google" id="ProtNLM"/>
    </source>
</evidence>
<name>A0A0D2G8U5_9EURO</name>
<dbReference type="RefSeq" id="XP_013280921.1">
    <property type="nucleotide sequence ID" value="XM_013425467.1"/>
</dbReference>
<dbReference type="GO" id="GO:0016787">
    <property type="term" value="F:hydrolase activity"/>
    <property type="evidence" value="ECO:0007669"/>
    <property type="project" value="UniProtKB-KW"/>
</dbReference>
<dbReference type="InterPro" id="IPR050261">
    <property type="entry name" value="FrsA_esterase"/>
</dbReference>
<dbReference type="AlphaFoldDB" id="A0A0D2G8U5"/>
<dbReference type="HOGENOM" id="CLU_034451_1_0_1"/>
<reference evidence="2 3" key="1">
    <citation type="submission" date="2015-01" db="EMBL/GenBank/DDBJ databases">
        <title>The Genome Sequence of Fonsecaea pedrosoi CBS 271.37.</title>
        <authorList>
            <consortium name="The Broad Institute Genomics Platform"/>
            <person name="Cuomo C."/>
            <person name="de Hoog S."/>
            <person name="Gorbushina A."/>
            <person name="Stielow B."/>
            <person name="Teixiera M."/>
            <person name="Abouelleil A."/>
            <person name="Chapman S.B."/>
            <person name="Priest M."/>
            <person name="Young S.K."/>
            <person name="Wortman J."/>
            <person name="Nusbaum C."/>
            <person name="Birren B."/>
        </authorList>
    </citation>
    <scope>NUCLEOTIDE SEQUENCE [LARGE SCALE GENOMIC DNA]</scope>
    <source>
        <strain evidence="2 3">CBS 271.37</strain>
    </source>
</reference>
<dbReference type="Gene3D" id="3.40.50.1820">
    <property type="entry name" value="alpha/beta hydrolase"/>
    <property type="match status" value="1"/>
</dbReference>
<dbReference type="PANTHER" id="PTHR22946">
    <property type="entry name" value="DIENELACTONE HYDROLASE DOMAIN-CONTAINING PROTEIN-RELATED"/>
    <property type="match status" value="1"/>
</dbReference>
<dbReference type="PANTHER" id="PTHR22946:SF12">
    <property type="entry name" value="CONIDIAL PIGMENT BIOSYNTHESIS PROTEIN AYG1 (AFU_ORTHOLOGUE AFUA_2G17550)"/>
    <property type="match status" value="1"/>
</dbReference>
<dbReference type="STRING" id="1442368.A0A0D2G8U5"/>
<dbReference type="Gene3D" id="1.20.1440.110">
    <property type="entry name" value="acylaminoacyl peptidase"/>
    <property type="match status" value="1"/>
</dbReference>
<dbReference type="Pfam" id="PF06500">
    <property type="entry name" value="FrsA-like"/>
    <property type="match status" value="1"/>
</dbReference>
<evidence type="ECO:0000313" key="3">
    <source>
        <dbReference type="Proteomes" id="UP000053029"/>
    </source>
</evidence>